<protein>
    <submittedName>
        <fullName evidence="1">Uncharacterized protein</fullName>
    </submittedName>
</protein>
<accession>A0A220MNF2</accession>
<name>A0A220MNF2_9BACL</name>
<dbReference type="Proteomes" id="UP000197781">
    <property type="component" value="Chromosome"/>
</dbReference>
<dbReference type="KEGG" id="bfm:BP422_25450"/>
<evidence type="ECO:0000313" key="1">
    <source>
        <dbReference type="EMBL" id="ASJ56588.1"/>
    </source>
</evidence>
<evidence type="ECO:0000313" key="2">
    <source>
        <dbReference type="Proteomes" id="UP000197781"/>
    </source>
</evidence>
<reference evidence="1 2" key="1">
    <citation type="submission" date="2016-11" db="EMBL/GenBank/DDBJ databases">
        <authorList>
            <person name="Jaros S."/>
            <person name="Januszkiewicz K."/>
            <person name="Wedrychowicz H."/>
        </authorList>
    </citation>
    <scope>NUCLEOTIDE SEQUENCE [LARGE SCALE GENOMIC DNA]</scope>
    <source>
        <strain evidence="1 2">NF2</strain>
    </source>
</reference>
<proteinExistence type="predicted"/>
<sequence length="69" mass="7903">MKPLDGFELFIVELELLLVEPELLPDEYELVLDELELLPELLELDELEPLDDAGSTGRITRLIITALRK</sequence>
<dbReference type="AlphaFoldDB" id="A0A220MNF2"/>
<organism evidence="1 2">
    <name type="scientific">Brevibacillus formosus</name>
    <dbReference type="NCBI Taxonomy" id="54913"/>
    <lineage>
        <taxon>Bacteria</taxon>
        <taxon>Bacillati</taxon>
        <taxon>Bacillota</taxon>
        <taxon>Bacilli</taxon>
        <taxon>Bacillales</taxon>
        <taxon>Paenibacillaceae</taxon>
        <taxon>Brevibacillus</taxon>
    </lineage>
</organism>
<gene>
    <name evidence="1" type="ORF">BP422_25450</name>
</gene>
<dbReference type="EMBL" id="CP018145">
    <property type="protein sequence ID" value="ASJ56588.1"/>
    <property type="molecule type" value="Genomic_DNA"/>
</dbReference>